<accession>K1QPU0</accession>
<dbReference type="AlphaFoldDB" id="K1QPU0"/>
<reference evidence="1" key="1">
    <citation type="journal article" date="2012" name="Nature">
        <title>The oyster genome reveals stress adaptation and complexity of shell formation.</title>
        <authorList>
            <person name="Zhang G."/>
            <person name="Fang X."/>
            <person name="Guo X."/>
            <person name="Li L."/>
            <person name="Luo R."/>
            <person name="Xu F."/>
            <person name="Yang P."/>
            <person name="Zhang L."/>
            <person name="Wang X."/>
            <person name="Qi H."/>
            <person name="Xiong Z."/>
            <person name="Que H."/>
            <person name="Xie Y."/>
            <person name="Holland P.W."/>
            <person name="Paps J."/>
            <person name="Zhu Y."/>
            <person name="Wu F."/>
            <person name="Chen Y."/>
            <person name="Wang J."/>
            <person name="Peng C."/>
            <person name="Meng J."/>
            <person name="Yang L."/>
            <person name="Liu J."/>
            <person name="Wen B."/>
            <person name="Zhang N."/>
            <person name="Huang Z."/>
            <person name="Zhu Q."/>
            <person name="Feng Y."/>
            <person name="Mount A."/>
            <person name="Hedgecock D."/>
            <person name="Xu Z."/>
            <person name="Liu Y."/>
            <person name="Domazet-Loso T."/>
            <person name="Du Y."/>
            <person name="Sun X."/>
            <person name="Zhang S."/>
            <person name="Liu B."/>
            <person name="Cheng P."/>
            <person name="Jiang X."/>
            <person name="Li J."/>
            <person name="Fan D."/>
            <person name="Wang W."/>
            <person name="Fu W."/>
            <person name="Wang T."/>
            <person name="Wang B."/>
            <person name="Zhang J."/>
            <person name="Peng Z."/>
            <person name="Li Y."/>
            <person name="Li N."/>
            <person name="Wang J."/>
            <person name="Chen M."/>
            <person name="He Y."/>
            <person name="Tan F."/>
            <person name="Song X."/>
            <person name="Zheng Q."/>
            <person name="Huang R."/>
            <person name="Yang H."/>
            <person name="Du X."/>
            <person name="Chen L."/>
            <person name="Yang M."/>
            <person name="Gaffney P.M."/>
            <person name="Wang S."/>
            <person name="Luo L."/>
            <person name="She Z."/>
            <person name="Ming Y."/>
            <person name="Huang W."/>
            <person name="Zhang S."/>
            <person name="Huang B."/>
            <person name="Zhang Y."/>
            <person name="Qu T."/>
            <person name="Ni P."/>
            <person name="Miao G."/>
            <person name="Wang J."/>
            <person name="Wang Q."/>
            <person name="Steinberg C.E."/>
            <person name="Wang H."/>
            <person name="Li N."/>
            <person name="Qian L."/>
            <person name="Zhang G."/>
            <person name="Li Y."/>
            <person name="Yang H."/>
            <person name="Liu X."/>
            <person name="Wang J."/>
            <person name="Yin Y."/>
            <person name="Wang J."/>
        </authorList>
    </citation>
    <scope>NUCLEOTIDE SEQUENCE [LARGE SCALE GENOMIC DNA]</scope>
    <source>
        <strain evidence="1">05x7-T-G4-1.051#20</strain>
    </source>
</reference>
<name>K1QPU0_MAGGI</name>
<gene>
    <name evidence="1" type="ORF">CGI_10028565</name>
</gene>
<protein>
    <submittedName>
        <fullName evidence="1">Uncharacterized protein</fullName>
    </submittedName>
</protein>
<evidence type="ECO:0000313" key="1">
    <source>
        <dbReference type="EMBL" id="EKC30885.1"/>
    </source>
</evidence>
<dbReference type="EMBL" id="JH817484">
    <property type="protein sequence ID" value="EKC30885.1"/>
    <property type="molecule type" value="Genomic_DNA"/>
</dbReference>
<organism evidence="1">
    <name type="scientific">Magallana gigas</name>
    <name type="common">Pacific oyster</name>
    <name type="synonym">Crassostrea gigas</name>
    <dbReference type="NCBI Taxonomy" id="29159"/>
    <lineage>
        <taxon>Eukaryota</taxon>
        <taxon>Metazoa</taxon>
        <taxon>Spiralia</taxon>
        <taxon>Lophotrochozoa</taxon>
        <taxon>Mollusca</taxon>
        <taxon>Bivalvia</taxon>
        <taxon>Autobranchia</taxon>
        <taxon>Pteriomorphia</taxon>
        <taxon>Ostreida</taxon>
        <taxon>Ostreoidea</taxon>
        <taxon>Ostreidae</taxon>
        <taxon>Magallana</taxon>
    </lineage>
</organism>
<proteinExistence type="predicted"/>
<dbReference type="InParanoid" id="K1QPU0"/>
<dbReference type="HOGENOM" id="CLU_991262_0_0_1"/>
<sequence>MTDSDSEVKITCGEAAAKKWATMKKLSPKTADRLIELGYDSIMEALSLLAEDDLGEAIIKKGLDAASKIENHRSARARSSACAPYDLNGPENWTVEKLREELRKKNVISRQSDKKIVPLKKVKDLTLSRSRVEHVEDRPVGSLGLETKFGFAAESLPLVETISPHLRLQITSGFNPEDLENDEGTADFKDMWIQGDLNVNAPIQDEKKINVELDDDCEMWYVFAEHEVTRLHAIIRENMPSQIISCILLDCSTMCNSCIFSDPEINVPMTCGAISRLARLC</sequence>